<evidence type="ECO:0000313" key="1">
    <source>
        <dbReference type="EMBL" id="KAJ9114781.1"/>
    </source>
</evidence>
<keyword evidence="2" id="KW-1185">Reference proteome</keyword>
<gene>
    <name evidence="1" type="ORF">QFC22_005657</name>
</gene>
<organism evidence="1 2">
    <name type="scientific">Naganishia vaughanmartiniae</name>
    <dbReference type="NCBI Taxonomy" id="1424756"/>
    <lineage>
        <taxon>Eukaryota</taxon>
        <taxon>Fungi</taxon>
        <taxon>Dikarya</taxon>
        <taxon>Basidiomycota</taxon>
        <taxon>Agaricomycotina</taxon>
        <taxon>Tremellomycetes</taxon>
        <taxon>Filobasidiales</taxon>
        <taxon>Filobasidiaceae</taxon>
        <taxon>Naganishia</taxon>
    </lineage>
</organism>
<sequence length="182" mass="20629">MYSLADQIYTVIWSSMITKGNGLFKLHGSPERIFNITVNPNHPDAQMLADAAGVTVDRFDKPIFNFWREHHLVNREDLDEAFVGFEGYEKWVGGPSLAESGWIWDRSVWYESWKSLLAQAVKFVPRSRDGRLPAEESSVISFSTGPHWTPVELWPKQSAGKVKPEQILQGYTAAVSTLPFES</sequence>
<dbReference type="Proteomes" id="UP001243375">
    <property type="component" value="Unassembled WGS sequence"/>
</dbReference>
<comment type="caution">
    <text evidence="1">The sequence shown here is derived from an EMBL/GenBank/DDBJ whole genome shotgun (WGS) entry which is preliminary data.</text>
</comment>
<protein>
    <submittedName>
        <fullName evidence="1">Uncharacterized protein</fullName>
    </submittedName>
</protein>
<name>A0ACC2WUI2_9TREE</name>
<proteinExistence type="predicted"/>
<evidence type="ECO:0000313" key="2">
    <source>
        <dbReference type="Proteomes" id="UP001243375"/>
    </source>
</evidence>
<dbReference type="EMBL" id="JASBWU010000018">
    <property type="protein sequence ID" value="KAJ9114781.1"/>
    <property type="molecule type" value="Genomic_DNA"/>
</dbReference>
<accession>A0ACC2WUI2</accession>
<reference evidence="1" key="1">
    <citation type="submission" date="2023-04" db="EMBL/GenBank/DDBJ databases">
        <title>Draft Genome sequencing of Naganishia species isolated from polar environments using Oxford Nanopore Technology.</title>
        <authorList>
            <person name="Leo P."/>
            <person name="Venkateswaran K."/>
        </authorList>
    </citation>
    <scope>NUCLEOTIDE SEQUENCE</scope>
    <source>
        <strain evidence="1">MNA-CCFEE 5425</strain>
    </source>
</reference>